<evidence type="ECO:0000259" key="3">
    <source>
        <dbReference type="Pfam" id="PF03061"/>
    </source>
</evidence>
<keyword evidence="2" id="KW-0378">Hydrolase</keyword>
<dbReference type="CDD" id="cd03443">
    <property type="entry name" value="PaaI_thioesterase"/>
    <property type="match status" value="2"/>
</dbReference>
<evidence type="ECO:0000313" key="5">
    <source>
        <dbReference type="Proteomes" id="UP000646827"/>
    </source>
</evidence>
<feature type="domain" description="Thioesterase" evidence="3">
    <location>
        <begin position="64"/>
        <end position="140"/>
    </location>
</feature>
<dbReference type="InterPro" id="IPR029069">
    <property type="entry name" value="HotDog_dom_sf"/>
</dbReference>
<comment type="caution">
    <text evidence="4">The sequence shown here is derived from an EMBL/GenBank/DDBJ whole genome shotgun (WGS) entry which is preliminary data.</text>
</comment>
<feature type="domain" description="Thioesterase" evidence="3">
    <location>
        <begin position="197"/>
        <end position="275"/>
    </location>
</feature>
<dbReference type="InterPro" id="IPR039298">
    <property type="entry name" value="ACOT13"/>
</dbReference>
<evidence type="ECO:0000256" key="1">
    <source>
        <dbReference type="ARBA" id="ARBA00008324"/>
    </source>
</evidence>
<dbReference type="PANTHER" id="PTHR21660:SF1">
    <property type="entry name" value="ACYL-COENZYME A THIOESTERASE 13"/>
    <property type="match status" value="1"/>
</dbReference>
<dbReference type="Proteomes" id="UP000646827">
    <property type="component" value="Unassembled WGS sequence"/>
</dbReference>
<gene>
    <name evidence="4" type="ORF">INT45_011894</name>
</gene>
<dbReference type="InterPro" id="IPR003736">
    <property type="entry name" value="PAAI_dom"/>
</dbReference>
<dbReference type="AlphaFoldDB" id="A0A8H7REY7"/>
<dbReference type="Gene3D" id="3.10.129.10">
    <property type="entry name" value="Hotdog Thioesterase"/>
    <property type="match status" value="2"/>
</dbReference>
<proteinExistence type="inferred from homology"/>
<accession>A0A8H7REY7</accession>
<protein>
    <recommendedName>
        <fullName evidence="3">Thioesterase domain-containing protein</fullName>
    </recommendedName>
</protein>
<dbReference type="Pfam" id="PF03061">
    <property type="entry name" value="4HBT"/>
    <property type="match status" value="2"/>
</dbReference>
<dbReference type="OrthoDB" id="46529at2759"/>
<dbReference type="InterPro" id="IPR006683">
    <property type="entry name" value="Thioestr_dom"/>
</dbReference>
<dbReference type="NCBIfam" id="TIGR00369">
    <property type="entry name" value="unchar_dom_1"/>
    <property type="match status" value="1"/>
</dbReference>
<dbReference type="PANTHER" id="PTHR21660">
    <property type="entry name" value="THIOESTERASE SUPERFAMILY MEMBER-RELATED"/>
    <property type="match status" value="1"/>
</dbReference>
<dbReference type="SUPFAM" id="SSF54637">
    <property type="entry name" value="Thioesterase/thiol ester dehydrase-isomerase"/>
    <property type="match status" value="2"/>
</dbReference>
<reference evidence="4 5" key="1">
    <citation type="submission" date="2020-12" db="EMBL/GenBank/DDBJ databases">
        <title>Metabolic potential, ecology and presence of endohyphal bacteria is reflected in genomic diversity of Mucoromycotina.</title>
        <authorList>
            <person name="Muszewska A."/>
            <person name="Okrasinska A."/>
            <person name="Steczkiewicz K."/>
            <person name="Drgas O."/>
            <person name="Orlowska M."/>
            <person name="Perlinska-Lenart U."/>
            <person name="Aleksandrzak-Piekarczyk T."/>
            <person name="Szatraj K."/>
            <person name="Zielenkiewicz U."/>
            <person name="Pilsyk S."/>
            <person name="Malc E."/>
            <person name="Mieczkowski P."/>
            <person name="Kruszewska J.S."/>
            <person name="Biernat P."/>
            <person name="Pawlowska J."/>
        </authorList>
    </citation>
    <scope>NUCLEOTIDE SEQUENCE [LARGE SCALE GENOMIC DNA]</scope>
    <source>
        <strain evidence="4 5">CBS 142.35</strain>
    </source>
</reference>
<evidence type="ECO:0000313" key="4">
    <source>
        <dbReference type="EMBL" id="KAG2210179.1"/>
    </source>
</evidence>
<organism evidence="4 5">
    <name type="scientific">Circinella minor</name>
    <dbReference type="NCBI Taxonomy" id="1195481"/>
    <lineage>
        <taxon>Eukaryota</taxon>
        <taxon>Fungi</taxon>
        <taxon>Fungi incertae sedis</taxon>
        <taxon>Mucoromycota</taxon>
        <taxon>Mucoromycotina</taxon>
        <taxon>Mucoromycetes</taxon>
        <taxon>Mucorales</taxon>
        <taxon>Lichtheimiaceae</taxon>
        <taxon>Circinella</taxon>
    </lineage>
</organism>
<dbReference type="GO" id="GO:0047617">
    <property type="term" value="F:fatty acyl-CoA hydrolase activity"/>
    <property type="evidence" value="ECO:0007669"/>
    <property type="project" value="InterPro"/>
</dbReference>
<dbReference type="EMBL" id="JAEPRB010000935">
    <property type="protein sequence ID" value="KAG2210179.1"/>
    <property type="molecule type" value="Genomic_DNA"/>
</dbReference>
<comment type="similarity">
    <text evidence="1">Belongs to the thioesterase PaaI family.</text>
</comment>
<keyword evidence="5" id="KW-1185">Reference proteome</keyword>
<sequence length="290" mass="32588">MKINAKVAQTYPALKELVELYSSRKEKSVFWEDKVHGELNIVDALPNKLIWEFQVEEKHCNQLGNIHGGCVATIIDICSSFAILTYEGKGGWSLVGVSTELAVSYMSGIAAGQTCRLECDVQRVGKSLANIYTKVYNEDAKDYPYLYQSAIQYKERGEKNKLWQEQVANELSLIDAEPNKIIWEFEVKDKHCNILKNIHGGCVATVIDVCSSFAILTGKGKHHWKFVGVSTGLSVQYFIGMKAGQIARIECEAQQVGKNLGSVYARIYNKEDNRLCYSSTHGKYRIDARL</sequence>
<name>A0A8H7REY7_9FUNG</name>
<evidence type="ECO:0000256" key="2">
    <source>
        <dbReference type="ARBA" id="ARBA00022801"/>
    </source>
</evidence>